<dbReference type="RefSeq" id="WP_179975153.1">
    <property type="nucleotide sequence ID" value="NZ_CP049075.1"/>
</dbReference>
<gene>
    <name evidence="1" type="ORF">CINF_1578</name>
</gene>
<protein>
    <submittedName>
        <fullName evidence="1">YhbP domain-containing protein</fullName>
    </submittedName>
</protein>
<organism evidence="1 2">
    <name type="scientific">Candidatus Campylobacter infans</name>
    <dbReference type="NCBI Taxonomy" id="2561898"/>
    <lineage>
        <taxon>Bacteria</taxon>
        <taxon>Pseudomonadati</taxon>
        <taxon>Campylobacterota</taxon>
        <taxon>Epsilonproteobacteria</taxon>
        <taxon>Campylobacterales</taxon>
        <taxon>Campylobacteraceae</taxon>
        <taxon>Campylobacter</taxon>
    </lineage>
</organism>
<evidence type="ECO:0000313" key="1">
    <source>
        <dbReference type="EMBL" id="QLI06053.1"/>
    </source>
</evidence>
<keyword evidence="2" id="KW-1185">Reference proteome</keyword>
<dbReference type="EMBL" id="CP049075">
    <property type="protein sequence ID" value="QLI06053.1"/>
    <property type="molecule type" value="Genomic_DNA"/>
</dbReference>
<proteinExistence type="predicted"/>
<accession>A0A7H9CIV7</accession>
<evidence type="ECO:0000313" key="2">
    <source>
        <dbReference type="Proteomes" id="UP000509414"/>
    </source>
</evidence>
<reference evidence="1 2" key="1">
    <citation type="submission" date="2020-02" db="EMBL/GenBank/DDBJ databases">
        <title>Complete genome sequence of the novel Campylobacter species Candidatus Campylobacter infans.</title>
        <authorList>
            <person name="Duim B."/>
            <person name="Zomer A."/>
            <person name="van der Graaf L."/>
            <person name="Wagenaar J."/>
        </authorList>
    </citation>
    <scope>NUCLEOTIDE SEQUENCE [LARGE SCALE GENOMIC DNA]</scope>
    <source>
        <strain evidence="1 2">19S00001</strain>
    </source>
</reference>
<sequence>MQNRPDEQIIKFLKKRHILSLCVSCDAKLLNLDELAFKNAGLCTPNPAQNIITHTNSCFYAYCEDLNALIIASSPRSAHIQIALQNPKICLNIALDTKIIGYIQGIQARADFFALSSLNQNSQKLCARAYFVRYPYAISLNPTLYILKLTWLKYTNNALKNKLIWQNLI</sequence>
<name>A0A7H9CIV7_9BACT</name>
<dbReference type="AlphaFoldDB" id="A0A7H9CIV7"/>
<dbReference type="Proteomes" id="UP000509414">
    <property type="component" value="Chromosome"/>
</dbReference>
<dbReference type="KEGG" id="cinf:CINF_1578"/>